<dbReference type="PRINTS" id="PR00145">
    <property type="entry name" value="ARGSUCLYASE"/>
</dbReference>
<dbReference type="Gene3D" id="1.20.200.10">
    <property type="entry name" value="Fumarase/aspartase (Central domain)"/>
    <property type="match status" value="1"/>
</dbReference>
<evidence type="ECO:0000313" key="3">
    <source>
        <dbReference type="EMBL" id="XBY46765.1"/>
    </source>
</evidence>
<dbReference type="RefSeq" id="WP_407051856.1">
    <property type="nucleotide sequence ID" value="NZ_CP158568.1"/>
</dbReference>
<protein>
    <submittedName>
        <fullName evidence="3">Lyase family protein</fullName>
    </submittedName>
</protein>
<dbReference type="InterPro" id="IPR000362">
    <property type="entry name" value="Fumarate_lyase_fam"/>
</dbReference>
<proteinExistence type="inferred from homology"/>
<dbReference type="PANTHER" id="PTHR43172:SF2">
    <property type="entry name" value="ADENYLOSUCCINATE LYASE C-TERMINAL DOMAIN-CONTAINING PROTEIN"/>
    <property type="match status" value="1"/>
</dbReference>
<organism evidence="3">
    <name type="scientific">Methyloraptor flagellatus</name>
    <dbReference type="NCBI Taxonomy" id="3162530"/>
    <lineage>
        <taxon>Bacteria</taxon>
        <taxon>Pseudomonadati</taxon>
        <taxon>Pseudomonadota</taxon>
        <taxon>Alphaproteobacteria</taxon>
        <taxon>Hyphomicrobiales</taxon>
        <taxon>Ancalomicrobiaceae</taxon>
        <taxon>Methyloraptor</taxon>
    </lineage>
</organism>
<reference evidence="3" key="1">
    <citation type="submission" date="2024-06" db="EMBL/GenBank/DDBJ databases">
        <title>Methylostella associata gen. nov., sp. nov., a novel Ancalomicrobiaceae-affiliated facultatively methylotrophic bacteria that feed on methanotrophs of the genus Methylococcus.</title>
        <authorList>
            <person name="Saltykova V."/>
            <person name="Danilova O.V."/>
            <person name="Oshkin I.Y."/>
            <person name="Belova S.E."/>
            <person name="Pimenov N.V."/>
            <person name="Dedysh S.N."/>
        </authorList>
    </citation>
    <scope>NUCLEOTIDE SEQUENCE</scope>
    <source>
        <strain evidence="3">S20</strain>
    </source>
</reference>
<name>A0AAU7XFI4_9HYPH</name>
<dbReference type="InterPro" id="IPR020557">
    <property type="entry name" value="Fumarate_lyase_CS"/>
</dbReference>
<keyword evidence="3" id="KW-0456">Lyase</keyword>
<accession>A0AAU7XFI4</accession>
<dbReference type="Gene3D" id="1.10.40.30">
    <property type="entry name" value="Fumarase/aspartase (C-terminal domain)"/>
    <property type="match status" value="1"/>
</dbReference>
<gene>
    <name evidence="3" type="ORF">ABS361_00665</name>
</gene>
<dbReference type="PANTHER" id="PTHR43172">
    <property type="entry name" value="ADENYLOSUCCINATE LYASE"/>
    <property type="match status" value="1"/>
</dbReference>
<dbReference type="InterPro" id="IPR008948">
    <property type="entry name" value="L-Aspartase-like"/>
</dbReference>
<evidence type="ECO:0000256" key="1">
    <source>
        <dbReference type="ARBA" id="ARBA00034772"/>
    </source>
</evidence>
<sequence length="389" mass="39745">MATAARTLPLDADAIEAAAAQAGNPAIPLVAALTAAVASVDDQAAGHVHKGATSQDVLDTATMLAMRATVEAMEARLDPLIARLADLATTHARTPMAGRTLMQQATPITFGFKVATWRAGLVRARTRLAGLTEDVLAVQFGGATGTLATLGTSGPAVRAGLALRLGLADPGTAWHGDRSRILDLGTTFVALIGAAAKLARDVMLMMQTEVGELTERGAGGSSAMPHKRNPVAALIAPAALGPASGLLAAIAGGLAQEHERAIGGWHAEWIALPTIATLTLAAIDRTADLVDRLEVDADAMRANLDRLGGLLGSEALSAAIAETEGRTRARRLVDAAVERSRAENRAFAAIVVEDPAIGAILGDRVSAILAHRDAIEAAAAAALDQIAGM</sequence>
<dbReference type="GO" id="GO:0016829">
    <property type="term" value="F:lyase activity"/>
    <property type="evidence" value="ECO:0007669"/>
    <property type="project" value="UniProtKB-KW"/>
</dbReference>
<dbReference type="InterPro" id="IPR022761">
    <property type="entry name" value="Fumarate_lyase_N"/>
</dbReference>
<dbReference type="SUPFAM" id="SSF48557">
    <property type="entry name" value="L-aspartase-like"/>
    <property type="match status" value="1"/>
</dbReference>
<feature type="domain" description="Fumarate lyase N-terminal" evidence="2">
    <location>
        <begin position="41"/>
        <end position="232"/>
    </location>
</feature>
<comment type="similarity">
    <text evidence="1">Belongs to the class-II fumarase/aspartase family.</text>
</comment>
<dbReference type="AlphaFoldDB" id="A0AAU7XFI4"/>
<dbReference type="PROSITE" id="PS00163">
    <property type="entry name" value="FUMARATE_LYASES"/>
    <property type="match status" value="1"/>
</dbReference>
<dbReference type="Pfam" id="PF00206">
    <property type="entry name" value="Lyase_1"/>
    <property type="match status" value="1"/>
</dbReference>
<dbReference type="EMBL" id="CP158568">
    <property type="protein sequence ID" value="XBY46765.1"/>
    <property type="molecule type" value="Genomic_DNA"/>
</dbReference>
<dbReference type="PRINTS" id="PR00149">
    <property type="entry name" value="FUMRATELYASE"/>
</dbReference>
<dbReference type="KEGG" id="mflg:ABS361_00665"/>
<evidence type="ECO:0000259" key="2">
    <source>
        <dbReference type="Pfam" id="PF00206"/>
    </source>
</evidence>